<reference evidence="6 7" key="1">
    <citation type="journal article" date="2019" name="Sci. Rep.">
        <title>Nanopore sequencing improves the draft genome of the human pathogenic amoeba Naegleria fowleri.</title>
        <authorList>
            <person name="Liechti N."/>
            <person name="Schurch N."/>
            <person name="Bruggmann R."/>
            <person name="Wittwer M."/>
        </authorList>
    </citation>
    <scope>NUCLEOTIDE SEQUENCE [LARGE SCALE GENOMIC DNA]</scope>
    <source>
        <strain evidence="6 7">ATCC 30894</strain>
    </source>
</reference>
<comment type="caution">
    <text evidence="6">The sequence shown here is derived from an EMBL/GenBank/DDBJ whole genome shotgun (WGS) entry which is preliminary data.</text>
</comment>
<evidence type="ECO:0000313" key="6">
    <source>
        <dbReference type="EMBL" id="KAF0979803.1"/>
    </source>
</evidence>
<dbReference type="GO" id="GO:0008270">
    <property type="term" value="F:zinc ion binding"/>
    <property type="evidence" value="ECO:0007669"/>
    <property type="project" value="UniProtKB-KW"/>
</dbReference>
<dbReference type="Gene3D" id="6.10.140.2220">
    <property type="match status" value="1"/>
</dbReference>
<feature type="domain" description="MYND-type" evidence="5">
    <location>
        <begin position="128"/>
        <end position="164"/>
    </location>
</feature>
<dbReference type="RefSeq" id="XP_044564516.1">
    <property type="nucleotide sequence ID" value="XM_044713531.1"/>
</dbReference>
<evidence type="ECO:0000256" key="4">
    <source>
        <dbReference type="PROSITE-ProRule" id="PRU00134"/>
    </source>
</evidence>
<dbReference type="Proteomes" id="UP000444721">
    <property type="component" value="Unassembled WGS sequence"/>
</dbReference>
<dbReference type="SUPFAM" id="SSF144232">
    <property type="entry name" value="HIT/MYND zinc finger-like"/>
    <property type="match status" value="1"/>
</dbReference>
<protein>
    <recommendedName>
        <fullName evidence="5">MYND-type domain-containing protein</fullName>
    </recommendedName>
</protein>
<dbReference type="GeneID" id="68108174"/>
<accession>A0A6A5BP58</accession>
<dbReference type="Pfam" id="PF01753">
    <property type="entry name" value="zf-MYND"/>
    <property type="match status" value="1"/>
</dbReference>
<keyword evidence="3" id="KW-0862">Zinc</keyword>
<dbReference type="EMBL" id="VFQX01000022">
    <property type="protein sequence ID" value="KAF0979803.1"/>
    <property type="molecule type" value="Genomic_DNA"/>
</dbReference>
<evidence type="ECO:0000256" key="1">
    <source>
        <dbReference type="ARBA" id="ARBA00022723"/>
    </source>
</evidence>
<keyword evidence="2 4" id="KW-0863">Zinc-finger</keyword>
<sequence length="192" mass="22594">MHKFELFGAWECITYYIFNDVICPDFPNSVDFLTNFKMDPFRPGPQFAIQAEWVKSRMKQLEDIYSEDRVSVAVLKLLALQFPLDTTLACKIYDFMMAFNNEQQKFIQPHLVLNVHPAEYRLDKDHVCGNCGQPASKFCVVCKIERYCCAKCQREHLPKHKSMCDSLKQVRERKKDASCFDPLEEMQDRLFK</sequence>
<name>A0A6A5BP58_NAEFO</name>
<evidence type="ECO:0000259" key="5">
    <source>
        <dbReference type="PROSITE" id="PS50865"/>
    </source>
</evidence>
<keyword evidence="1" id="KW-0479">Metal-binding</keyword>
<gene>
    <name evidence="6" type="ORF">FDP41_000956</name>
</gene>
<organism evidence="6 7">
    <name type="scientific">Naegleria fowleri</name>
    <name type="common">Brain eating amoeba</name>
    <dbReference type="NCBI Taxonomy" id="5763"/>
    <lineage>
        <taxon>Eukaryota</taxon>
        <taxon>Discoba</taxon>
        <taxon>Heterolobosea</taxon>
        <taxon>Tetramitia</taxon>
        <taxon>Eutetramitia</taxon>
        <taxon>Vahlkampfiidae</taxon>
        <taxon>Naegleria</taxon>
    </lineage>
</organism>
<proteinExistence type="predicted"/>
<evidence type="ECO:0000313" key="7">
    <source>
        <dbReference type="Proteomes" id="UP000444721"/>
    </source>
</evidence>
<dbReference type="VEuPathDB" id="AmoebaDB:NfTy_050380"/>
<dbReference type="PROSITE" id="PS50865">
    <property type="entry name" value="ZF_MYND_2"/>
    <property type="match status" value="1"/>
</dbReference>
<dbReference type="InterPro" id="IPR002893">
    <property type="entry name" value="Znf_MYND"/>
</dbReference>
<keyword evidence="7" id="KW-1185">Reference proteome</keyword>
<evidence type="ECO:0000256" key="3">
    <source>
        <dbReference type="ARBA" id="ARBA00022833"/>
    </source>
</evidence>
<dbReference type="VEuPathDB" id="AmoebaDB:FDP41_000956"/>
<evidence type="ECO:0000256" key="2">
    <source>
        <dbReference type="ARBA" id="ARBA00022771"/>
    </source>
</evidence>
<dbReference type="AlphaFoldDB" id="A0A6A5BP58"/>